<dbReference type="EMBL" id="JARKIE010000011">
    <property type="protein sequence ID" value="KAJ7704030.1"/>
    <property type="molecule type" value="Genomic_DNA"/>
</dbReference>
<protein>
    <submittedName>
        <fullName evidence="1">Uncharacterized protein</fullName>
    </submittedName>
</protein>
<organism evidence="1 2">
    <name type="scientific">Mycena rosella</name>
    <name type="common">Pink bonnet</name>
    <name type="synonym">Agaricus rosellus</name>
    <dbReference type="NCBI Taxonomy" id="1033263"/>
    <lineage>
        <taxon>Eukaryota</taxon>
        <taxon>Fungi</taxon>
        <taxon>Dikarya</taxon>
        <taxon>Basidiomycota</taxon>
        <taxon>Agaricomycotina</taxon>
        <taxon>Agaricomycetes</taxon>
        <taxon>Agaricomycetidae</taxon>
        <taxon>Agaricales</taxon>
        <taxon>Marasmiineae</taxon>
        <taxon>Mycenaceae</taxon>
        <taxon>Mycena</taxon>
    </lineage>
</organism>
<accession>A0AAD7GS71</accession>
<keyword evidence="2" id="KW-1185">Reference proteome</keyword>
<dbReference type="Proteomes" id="UP001221757">
    <property type="component" value="Unassembled WGS sequence"/>
</dbReference>
<comment type="caution">
    <text evidence="1">The sequence shown here is derived from an EMBL/GenBank/DDBJ whole genome shotgun (WGS) entry which is preliminary data.</text>
</comment>
<sequence>MLESCPTLTSLKIYDVEHSPSSESISYSHSRHIRDLVIGLSSDVLNFFAGGSVVPNLNCDKISFASIRFEDTEPIGKLLRHVDENLHDLGLGFVNHGLARVQEAFCAHVDLRHNTQLRTLLVTHIIRCTYDGTSVFRMEQLPQILRTMASPHISGITLLLYIDQVEHIEDFGWAALDNSLSAPNLVSLMEIAFCIRGEMREDHLTVEAAIRLEMPQCCANRNMTFLDCW</sequence>
<reference evidence="1" key="1">
    <citation type="submission" date="2023-03" db="EMBL/GenBank/DDBJ databases">
        <title>Massive genome expansion in bonnet fungi (Mycena s.s.) driven by repeated elements and novel gene families across ecological guilds.</title>
        <authorList>
            <consortium name="Lawrence Berkeley National Laboratory"/>
            <person name="Harder C.B."/>
            <person name="Miyauchi S."/>
            <person name="Viragh M."/>
            <person name="Kuo A."/>
            <person name="Thoen E."/>
            <person name="Andreopoulos B."/>
            <person name="Lu D."/>
            <person name="Skrede I."/>
            <person name="Drula E."/>
            <person name="Henrissat B."/>
            <person name="Morin E."/>
            <person name="Kohler A."/>
            <person name="Barry K."/>
            <person name="LaButti K."/>
            <person name="Morin E."/>
            <person name="Salamov A."/>
            <person name="Lipzen A."/>
            <person name="Mereny Z."/>
            <person name="Hegedus B."/>
            <person name="Baldrian P."/>
            <person name="Stursova M."/>
            <person name="Weitz H."/>
            <person name="Taylor A."/>
            <person name="Grigoriev I.V."/>
            <person name="Nagy L.G."/>
            <person name="Martin F."/>
            <person name="Kauserud H."/>
        </authorList>
    </citation>
    <scope>NUCLEOTIDE SEQUENCE</scope>
    <source>
        <strain evidence="1">CBHHK067</strain>
    </source>
</reference>
<evidence type="ECO:0000313" key="1">
    <source>
        <dbReference type="EMBL" id="KAJ7704030.1"/>
    </source>
</evidence>
<name>A0AAD7GS71_MYCRO</name>
<gene>
    <name evidence="1" type="ORF">B0H17DRAFT_1193951</name>
</gene>
<dbReference type="AlphaFoldDB" id="A0AAD7GS71"/>
<proteinExistence type="predicted"/>
<evidence type="ECO:0000313" key="2">
    <source>
        <dbReference type="Proteomes" id="UP001221757"/>
    </source>
</evidence>